<proteinExistence type="predicted"/>
<keyword evidence="10" id="KW-1133">Transmembrane helix</keyword>
<comment type="catalytic activity">
    <reaction evidence="1">
        <text>S-ubiquitinyl-[E2 ubiquitin-conjugating enzyme]-L-cysteine + [acceptor protein]-L-lysine = [E2 ubiquitin-conjugating enzyme]-L-cysteine + N(6)-ubiquitinyl-[acceptor protein]-L-lysine.</text>
        <dbReference type="EC" id="2.3.2.27"/>
    </reaction>
</comment>
<dbReference type="AlphaFoldDB" id="A0A9J5X578"/>
<accession>A0A9J5X578</accession>
<evidence type="ECO:0000256" key="9">
    <source>
        <dbReference type="ARBA" id="ARBA00022833"/>
    </source>
</evidence>
<keyword evidence="8" id="KW-0833">Ubl conjugation pathway</keyword>
<dbReference type="EMBL" id="JACXVP010000010">
    <property type="protein sequence ID" value="KAG5583449.1"/>
    <property type="molecule type" value="Genomic_DNA"/>
</dbReference>
<keyword evidence="9" id="KW-0862">Zinc</keyword>
<evidence type="ECO:0000256" key="10">
    <source>
        <dbReference type="ARBA" id="ARBA00022989"/>
    </source>
</evidence>
<dbReference type="GO" id="GO:0016567">
    <property type="term" value="P:protein ubiquitination"/>
    <property type="evidence" value="ECO:0007669"/>
    <property type="project" value="TreeGrafter"/>
</dbReference>
<dbReference type="PROSITE" id="PS50089">
    <property type="entry name" value="ZF_RING_2"/>
    <property type="match status" value="1"/>
</dbReference>
<evidence type="ECO:0000256" key="12">
    <source>
        <dbReference type="PROSITE-ProRule" id="PRU00175"/>
    </source>
</evidence>
<evidence type="ECO:0000256" key="5">
    <source>
        <dbReference type="ARBA" id="ARBA00022692"/>
    </source>
</evidence>
<keyword evidence="6" id="KW-0479">Metal-binding</keyword>
<dbReference type="SUPFAM" id="SSF57850">
    <property type="entry name" value="RING/U-box"/>
    <property type="match status" value="1"/>
</dbReference>
<keyword evidence="7 12" id="KW-0863">Zinc-finger</keyword>
<evidence type="ECO:0000256" key="2">
    <source>
        <dbReference type="ARBA" id="ARBA00004141"/>
    </source>
</evidence>
<dbReference type="Proteomes" id="UP000824120">
    <property type="component" value="Chromosome 10"/>
</dbReference>
<dbReference type="GO" id="GO:0016020">
    <property type="term" value="C:membrane"/>
    <property type="evidence" value="ECO:0007669"/>
    <property type="project" value="UniProtKB-SubCell"/>
</dbReference>
<comment type="subcellular location">
    <subcellularLocation>
        <location evidence="2">Membrane</location>
        <topology evidence="2">Multi-pass membrane protein</topology>
    </subcellularLocation>
</comment>
<keyword evidence="5" id="KW-0812">Transmembrane</keyword>
<evidence type="ECO:0000313" key="15">
    <source>
        <dbReference type="Proteomes" id="UP000824120"/>
    </source>
</evidence>
<reference evidence="14 15" key="1">
    <citation type="submission" date="2020-09" db="EMBL/GenBank/DDBJ databases">
        <title>De no assembly of potato wild relative species, Solanum commersonii.</title>
        <authorList>
            <person name="Cho K."/>
        </authorList>
    </citation>
    <scope>NUCLEOTIDE SEQUENCE [LARGE SCALE GENOMIC DNA]</scope>
    <source>
        <strain evidence="14">LZ3.2</strain>
        <tissue evidence="14">Leaf</tissue>
    </source>
</reference>
<dbReference type="InterPro" id="IPR013083">
    <property type="entry name" value="Znf_RING/FYVE/PHD"/>
</dbReference>
<evidence type="ECO:0000256" key="7">
    <source>
        <dbReference type="ARBA" id="ARBA00022771"/>
    </source>
</evidence>
<protein>
    <recommendedName>
        <fullName evidence="3">RING-type E3 ubiquitin transferase</fullName>
        <ecNumber evidence="3">2.3.2.27</ecNumber>
    </recommendedName>
</protein>
<evidence type="ECO:0000256" key="1">
    <source>
        <dbReference type="ARBA" id="ARBA00000900"/>
    </source>
</evidence>
<dbReference type="Pfam" id="PF13639">
    <property type="entry name" value="zf-RING_2"/>
    <property type="match status" value="1"/>
</dbReference>
<evidence type="ECO:0000256" key="4">
    <source>
        <dbReference type="ARBA" id="ARBA00022679"/>
    </source>
</evidence>
<keyword evidence="4" id="KW-0808">Transferase</keyword>
<name>A0A9J5X578_SOLCO</name>
<dbReference type="Gene3D" id="3.30.40.10">
    <property type="entry name" value="Zinc/RING finger domain, C3HC4 (zinc finger)"/>
    <property type="match status" value="1"/>
</dbReference>
<feature type="domain" description="RING-type" evidence="13">
    <location>
        <begin position="12"/>
        <end position="53"/>
    </location>
</feature>
<dbReference type="GO" id="GO:0006511">
    <property type="term" value="P:ubiquitin-dependent protein catabolic process"/>
    <property type="evidence" value="ECO:0007669"/>
    <property type="project" value="TreeGrafter"/>
</dbReference>
<evidence type="ECO:0000256" key="6">
    <source>
        <dbReference type="ARBA" id="ARBA00022723"/>
    </source>
</evidence>
<evidence type="ECO:0000313" key="14">
    <source>
        <dbReference type="EMBL" id="KAG5583449.1"/>
    </source>
</evidence>
<dbReference type="GO" id="GO:0008270">
    <property type="term" value="F:zinc ion binding"/>
    <property type="evidence" value="ECO:0007669"/>
    <property type="project" value="UniProtKB-KW"/>
</dbReference>
<dbReference type="PANTHER" id="PTHR45977">
    <property type="entry name" value="TARGET OF ERK KINASE MPK-1"/>
    <property type="match status" value="1"/>
</dbReference>
<keyword evidence="11" id="KW-0472">Membrane</keyword>
<dbReference type="InterPro" id="IPR001841">
    <property type="entry name" value="Znf_RING"/>
</dbReference>
<dbReference type="PANTHER" id="PTHR45977:SF4">
    <property type="entry name" value="RING-TYPE DOMAIN-CONTAINING PROTEIN"/>
    <property type="match status" value="1"/>
</dbReference>
<dbReference type="GO" id="GO:0061630">
    <property type="term" value="F:ubiquitin protein ligase activity"/>
    <property type="evidence" value="ECO:0007669"/>
    <property type="project" value="UniProtKB-EC"/>
</dbReference>
<sequence length="61" mass="6991">MMVTVLGEGIDCSICLSNFKIGEEAKEMFCEHRFHSICNDRSLRINGSCSICRYKMLVNEQ</sequence>
<dbReference type="EC" id="2.3.2.27" evidence="3"/>
<gene>
    <name evidence="14" type="ORF">H5410_054076</name>
</gene>
<organism evidence="14 15">
    <name type="scientific">Solanum commersonii</name>
    <name type="common">Commerson's wild potato</name>
    <name type="synonym">Commerson's nightshade</name>
    <dbReference type="NCBI Taxonomy" id="4109"/>
    <lineage>
        <taxon>Eukaryota</taxon>
        <taxon>Viridiplantae</taxon>
        <taxon>Streptophyta</taxon>
        <taxon>Embryophyta</taxon>
        <taxon>Tracheophyta</taxon>
        <taxon>Spermatophyta</taxon>
        <taxon>Magnoliopsida</taxon>
        <taxon>eudicotyledons</taxon>
        <taxon>Gunneridae</taxon>
        <taxon>Pentapetalae</taxon>
        <taxon>asterids</taxon>
        <taxon>lamiids</taxon>
        <taxon>Solanales</taxon>
        <taxon>Solanaceae</taxon>
        <taxon>Solanoideae</taxon>
        <taxon>Solaneae</taxon>
        <taxon>Solanum</taxon>
    </lineage>
</organism>
<evidence type="ECO:0000256" key="11">
    <source>
        <dbReference type="ARBA" id="ARBA00023136"/>
    </source>
</evidence>
<evidence type="ECO:0000259" key="13">
    <source>
        <dbReference type="PROSITE" id="PS50089"/>
    </source>
</evidence>
<evidence type="ECO:0000256" key="8">
    <source>
        <dbReference type="ARBA" id="ARBA00022786"/>
    </source>
</evidence>
<comment type="caution">
    <text evidence="14">The sequence shown here is derived from an EMBL/GenBank/DDBJ whole genome shotgun (WGS) entry which is preliminary data.</text>
</comment>
<evidence type="ECO:0000256" key="3">
    <source>
        <dbReference type="ARBA" id="ARBA00012483"/>
    </source>
</evidence>
<keyword evidence="15" id="KW-1185">Reference proteome</keyword>
<dbReference type="OrthoDB" id="8062037at2759"/>